<evidence type="ECO:0000313" key="2">
    <source>
        <dbReference type="Proteomes" id="UP001172673"/>
    </source>
</evidence>
<dbReference type="EMBL" id="JAPDRK010000010">
    <property type="protein sequence ID" value="KAJ9608358.1"/>
    <property type="molecule type" value="Genomic_DNA"/>
</dbReference>
<dbReference type="Proteomes" id="UP001172673">
    <property type="component" value="Unassembled WGS sequence"/>
</dbReference>
<evidence type="ECO:0000313" key="1">
    <source>
        <dbReference type="EMBL" id="KAJ9608358.1"/>
    </source>
</evidence>
<gene>
    <name evidence="1" type="ORF">H2200_007346</name>
</gene>
<dbReference type="AlphaFoldDB" id="A0AA38X7S9"/>
<accession>A0AA38X7S9</accession>
<proteinExistence type="predicted"/>
<keyword evidence="2" id="KW-1185">Reference proteome</keyword>
<organism evidence="1 2">
    <name type="scientific">Cladophialophora chaetospira</name>
    <dbReference type="NCBI Taxonomy" id="386627"/>
    <lineage>
        <taxon>Eukaryota</taxon>
        <taxon>Fungi</taxon>
        <taxon>Dikarya</taxon>
        <taxon>Ascomycota</taxon>
        <taxon>Pezizomycotina</taxon>
        <taxon>Eurotiomycetes</taxon>
        <taxon>Chaetothyriomycetidae</taxon>
        <taxon>Chaetothyriales</taxon>
        <taxon>Herpotrichiellaceae</taxon>
        <taxon>Cladophialophora</taxon>
    </lineage>
</organism>
<name>A0AA38X7S9_9EURO</name>
<reference evidence="1" key="1">
    <citation type="submission" date="2022-10" db="EMBL/GenBank/DDBJ databases">
        <title>Culturing micro-colonial fungi from biological soil crusts in the Mojave desert and describing Neophaeococcomyces mojavensis, and introducing the new genera and species Taxawa tesnikishii.</title>
        <authorList>
            <person name="Kurbessoian T."/>
            <person name="Stajich J.E."/>
        </authorList>
    </citation>
    <scope>NUCLEOTIDE SEQUENCE</scope>
    <source>
        <strain evidence="1">TK_41</strain>
    </source>
</reference>
<comment type="caution">
    <text evidence="1">The sequence shown here is derived from an EMBL/GenBank/DDBJ whole genome shotgun (WGS) entry which is preliminary data.</text>
</comment>
<protein>
    <submittedName>
        <fullName evidence="1">Uncharacterized protein</fullName>
    </submittedName>
</protein>
<sequence length="232" mass="25923">MPATEIKPSNGANFELSKDGFRLTLNATFNDWIQHTRRLLMITGADRDNLGPAILEWLAPNPEPSTSTDGTRELARRLRRELGPRLRSTNRKTDLQDILTMFLAVIYVYTHHPHIKHDKRLLSDVRQAGLALTDASSEAFSHIVNHQKFCYTRHGHIGLVPSEGKPGDEIIICEGMWNSMVVRPATDASTEGLGVMVFPDTHVVVGDAFFLPYEDLVASSPCELVPKRITLV</sequence>